<evidence type="ECO:0000313" key="6">
    <source>
        <dbReference type="Proteomes" id="UP000030380"/>
    </source>
</evidence>
<dbReference type="PANTHER" id="PTHR43213">
    <property type="entry name" value="BIFUNCTIONAL DTTP/UTP PYROPHOSPHATASE/METHYLTRANSFERASE PROTEIN-RELATED"/>
    <property type="match status" value="1"/>
</dbReference>
<evidence type="ECO:0000313" key="5">
    <source>
        <dbReference type="EMBL" id="KGQ70270.1"/>
    </source>
</evidence>
<dbReference type="NCBIfam" id="TIGR00172">
    <property type="entry name" value="maf"/>
    <property type="match status" value="1"/>
</dbReference>
<organism evidence="5 6">
    <name type="scientific">Chelonobacter oris</name>
    <dbReference type="NCBI Taxonomy" id="505317"/>
    <lineage>
        <taxon>Bacteria</taxon>
        <taxon>Pseudomonadati</taxon>
        <taxon>Pseudomonadota</taxon>
        <taxon>Gammaproteobacteria</taxon>
        <taxon>Pasteurellales</taxon>
        <taxon>Pasteurellaceae</taxon>
        <taxon>Chelonobacter</taxon>
    </lineage>
</organism>
<dbReference type="GO" id="GO:0036221">
    <property type="term" value="F:UTP diphosphatase activity"/>
    <property type="evidence" value="ECO:0007669"/>
    <property type="project" value="RHEA"/>
</dbReference>
<keyword evidence="6" id="KW-1185">Reference proteome</keyword>
<dbReference type="EC" id="3.6.1.9" evidence="4"/>
<protein>
    <recommendedName>
        <fullName evidence="4">dTTP/UTP pyrophosphatase</fullName>
        <shortName evidence="4">dTTPase/UTPase</shortName>
        <ecNumber evidence="4">3.6.1.9</ecNumber>
    </recommendedName>
    <alternativeName>
        <fullName evidence="4">Nucleoside triphosphate pyrophosphatase</fullName>
    </alternativeName>
    <alternativeName>
        <fullName evidence="4">Nucleotide pyrophosphatase</fullName>
        <shortName evidence="4">Nucleotide PPase</shortName>
    </alternativeName>
</protein>
<dbReference type="InterPro" id="IPR003697">
    <property type="entry name" value="Maf-like"/>
</dbReference>
<dbReference type="GO" id="GO:0009117">
    <property type="term" value="P:nucleotide metabolic process"/>
    <property type="evidence" value="ECO:0007669"/>
    <property type="project" value="UniProtKB-KW"/>
</dbReference>
<comment type="similarity">
    <text evidence="4">Belongs to the Maf family. YhdE subfamily.</text>
</comment>
<keyword evidence="3 4" id="KW-0546">Nucleotide metabolism</keyword>
<evidence type="ECO:0000256" key="3">
    <source>
        <dbReference type="ARBA" id="ARBA00023080"/>
    </source>
</evidence>
<dbReference type="EMBL" id="JSUM01000011">
    <property type="protein sequence ID" value="KGQ70270.1"/>
    <property type="molecule type" value="Genomic_DNA"/>
</dbReference>
<evidence type="ECO:0000256" key="1">
    <source>
        <dbReference type="ARBA" id="ARBA00001968"/>
    </source>
</evidence>
<dbReference type="InterPro" id="IPR029001">
    <property type="entry name" value="ITPase-like_fam"/>
</dbReference>
<dbReference type="Proteomes" id="UP000030380">
    <property type="component" value="Unassembled WGS sequence"/>
</dbReference>
<accession>A0A0A3AT79</accession>
<feature type="site" description="Important for substrate specificity" evidence="4">
    <location>
        <position position="156"/>
    </location>
</feature>
<dbReference type="Gene3D" id="3.90.950.10">
    <property type="match status" value="1"/>
</dbReference>
<dbReference type="GO" id="GO:0036218">
    <property type="term" value="F:dTTP diphosphatase activity"/>
    <property type="evidence" value="ECO:0007669"/>
    <property type="project" value="RHEA"/>
</dbReference>
<sequence length="206" mass="22477">MKNTLYLASASPRRWQLLQELGLKLIRVDAEIDETPFNGEIAEDYVLRMAQQKNRRAREVLGAEPEFPLLTADTTVAFEHQILGKPESAAHAAEILRLLSGSTHQVLTAVCVYFQGQTRSLLQTNQVGFAELSERHIQAYVASGEPMDKAGAFAIQGFGSLFIRHISGSFSGIMGLPIYETGQLLLKCGLDHPLLANAGKCGHGGE</sequence>
<name>A0A0A3AT79_9PAST</name>
<comment type="caution">
    <text evidence="5">The sequence shown here is derived from an EMBL/GenBank/DDBJ whole genome shotgun (WGS) entry which is preliminary data.</text>
</comment>
<comment type="function">
    <text evidence="4">Nucleoside triphosphate pyrophosphatase that hydrolyzes dTTP and UTP. May have a dual role in cell division arrest and in preventing the incorporation of modified nucleotides into cellular nucleic acids.</text>
</comment>
<comment type="catalytic activity">
    <reaction evidence="4">
        <text>UTP + H2O = UMP + diphosphate + H(+)</text>
        <dbReference type="Rhea" id="RHEA:29395"/>
        <dbReference type="ChEBI" id="CHEBI:15377"/>
        <dbReference type="ChEBI" id="CHEBI:15378"/>
        <dbReference type="ChEBI" id="CHEBI:33019"/>
        <dbReference type="ChEBI" id="CHEBI:46398"/>
        <dbReference type="ChEBI" id="CHEBI:57865"/>
        <dbReference type="EC" id="3.6.1.9"/>
    </reaction>
</comment>
<comment type="subcellular location">
    <subcellularLocation>
        <location evidence="4">Cytoplasm</location>
    </subcellularLocation>
</comment>
<dbReference type="OrthoDB" id="9807767at2"/>
<dbReference type="CDD" id="cd00555">
    <property type="entry name" value="Maf"/>
    <property type="match status" value="1"/>
</dbReference>
<feature type="active site" description="Proton acceptor" evidence="4">
    <location>
        <position position="73"/>
    </location>
</feature>
<dbReference type="HAMAP" id="MF_00528">
    <property type="entry name" value="Maf"/>
    <property type="match status" value="1"/>
</dbReference>
<feature type="site" description="Important for substrate specificity" evidence="4">
    <location>
        <position position="13"/>
    </location>
</feature>
<keyword evidence="4" id="KW-0963">Cytoplasm</keyword>
<dbReference type="Pfam" id="PF02545">
    <property type="entry name" value="Maf"/>
    <property type="match status" value="1"/>
</dbReference>
<comment type="caution">
    <text evidence="4">Lacks conserved residue(s) required for the propagation of feature annotation.</text>
</comment>
<gene>
    <name evidence="5" type="ORF">OA57_07085</name>
</gene>
<dbReference type="SUPFAM" id="SSF52972">
    <property type="entry name" value="ITPase-like"/>
    <property type="match status" value="1"/>
</dbReference>
<comment type="catalytic activity">
    <reaction evidence="4">
        <text>dTTP + H2O = dTMP + diphosphate + H(+)</text>
        <dbReference type="Rhea" id="RHEA:28534"/>
        <dbReference type="ChEBI" id="CHEBI:15377"/>
        <dbReference type="ChEBI" id="CHEBI:15378"/>
        <dbReference type="ChEBI" id="CHEBI:33019"/>
        <dbReference type="ChEBI" id="CHEBI:37568"/>
        <dbReference type="ChEBI" id="CHEBI:63528"/>
        <dbReference type="EC" id="3.6.1.9"/>
    </reaction>
</comment>
<dbReference type="STRING" id="505317.OA57_07085"/>
<keyword evidence="2 4" id="KW-0378">Hydrolase</keyword>
<dbReference type="AlphaFoldDB" id="A0A0A3AT79"/>
<comment type="cofactor">
    <cofactor evidence="1 4">
        <name>a divalent metal cation</name>
        <dbReference type="ChEBI" id="CHEBI:60240"/>
    </cofactor>
</comment>
<evidence type="ECO:0000256" key="4">
    <source>
        <dbReference type="HAMAP-Rule" id="MF_00528"/>
    </source>
</evidence>
<dbReference type="GO" id="GO:0005737">
    <property type="term" value="C:cytoplasm"/>
    <property type="evidence" value="ECO:0007669"/>
    <property type="project" value="UniProtKB-SubCell"/>
</dbReference>
<feature type="site" description="Important for substrate specificity" evidence="4">
    <location>
        <position position="74"/>
    </location>
</feature>
<dbReference type="PANTHER" id="PTHR43213:SF5">
    <property type="entry name" value="BIFUNCTIONAL DTTP_UTP PYROPHOSPHATASE_METHYLTRANSFERASE PROTEIN-RELATED"/>
    <property type="match status" value="1"/>
</dbReference>
<dbReference type="RefSeq" id="WP_034615539.1">
    <property type="nucleotide sequence ID" value="NZ_JSUM01000011.1"/>
</dbReference>
<evidence type="ECO:0000256" key="2">
    <source>
        <dbReference type="ARBA" id="ARBA00022801"/>
    </source>
</evidence>
<dbReference type="PIRSF" id="PIRSF006305">
    <property type="entry name" value="Maf"/>
    <property type="match status" value="1"/>
</dbReference>
<proteinExistence type="inferred from homology"/>
<reference evidence="5 6" key="1">
    <citation type="submission" date="2014-11" db="EMBL/GenBank/DDBJ databases">
        <title>Draft genome sequence of Chelonobacter oris 1662T, associated with respiratory disease in Hermann's Tortoises.</title>
        <authorList>
            <person name="Kudirkiene E."/>
            <person name="Hansen M.J."/>
            <person name="Bojesen A.M."/>
        </authorList>
    </citation>
    <scope>NUCLEOTIDE SEQUENCE [LARGE SCALE GENOMIC DNA]</scope>
    <source>
        <strain evidence="5 6">1662</strain>
    </source>
</reference>